<protein>
    <submittedName>
        <fullName evidence="1">Uncharacterized protein</fullName>
    </submittedName>
</protein>
<dbReference type="EMBL" id="JAULSN010000004">
    <property type="protein sequence ID" value="KAK3374318.1"/>
    <property type="molecule type" value="Genomic_DNA"/>
</dbReference>
<sequence length="598" mass="63966">MAVLAPPLGPYNVEQAQELCTMFLSKYITAALQLACLVTTVTSQEPSNPFDSAQTVIATSTSTCYTLPTPTAELTKLTYNGTIDTTLVGELSFYVDQYGQVPPLFGVRDGQTSAFLLFDISNPVQLGIVYPDQSAVVFNASGITVFSADCASVLSLVLPGFYDYLIALGGAGGSTRKAKRSFVDAQELAKRQNIPGFTYPVSYYVDVVVFDECGHVPSDPFDVSLTVGCGFECLDRADIINNTSTQGDNGLYKWTCLWPSPASREQRCEIDLLRQLGYSRDDFGTAVPAPTLVYLLSQGLGTLAPLSDEAAALLNSPYFSPEWSTTMTGIRDLMHLEDLINSQQLDPNAVAAGICLPFTDLTEYVWLKIRDPPGYQYLLTSVVDERIRFTSSMQFNEQIIGNDNVSTSCVFSAPSTLPLTTPQNTDMMACNTAAATSTAAVAGRKRATDGASACTATASSNSTALHNSTTTAPSTASTPFFLTTITYPHVSIATTCSALPARCDAGPATACEYLEGTTNANGNGPEFSGCLCSGNVLGRPRCYGQYFAFPTAPVLCHTRDDCPGGNMDCIAYNACWNLDGGAPGYCFEICPRAFEVDH</sequence>
<organism evidence="1 2">
    <name type="scientific">Lasiosphaeria ovina</name>
    <dbReference type="NCBI Taxonomy" id="92902"/>
    <lineage>
        <taxon>Eukaryota</taxon>
        <taxon>Fungi</taxon>
        <taxon>Dikarya</taxon>
        <taxon>Ascomycota</taxon>
        <taxon>Pezizomycotina</taxon>
        <taxon>Sordariomycetes</taxon>
        <taxon>Sordariomycetidae</taxon>
        <taxon>Sordariales</taxon>
        <taxon>Lasiosphaeriaceae</taxon>
        <taxon>Lasiosphaeria</taxon>
    </lineage>
</organism>
<evidence type="ECO:0000313" key="2">
    <source>
        <dbReference type="Proteomes" id="UP001287356"/>
    </source>
</evidence>
<name>A0AAE0KCJ4_9PEZI</name>
<accession>A0AAE0KCJ4</accession>
<proteinExistence type="predicted"/>
<gene>
    <name evidence="1" type="ORF">B0T24DRAFT_679672</name>
</gene>
<dbReference type="Proteomes" id="UP001287356">
    <property type="component" value="Unassembled WGS sequence"/>
</dbReference>
<comment type="caution">
    <text evidence="1">The sequence shown here is derived from an EMBL/GenBank/DDBJ whole genome shotgun (WGS) entry which is preliminary data.</text>
</comment>
<keyword evidence="2" id="KW-1185">Reference proteome</keyword>
<reference evidence="1" key="1">
    <citation type="journal article" date="2023" name="Mol. Phylogenet. Evol.">
        <title>Genome-scale phylogeny and comparative genomics of the fungal order Sordariales.</title>
        <authorList>
            <person name="Hensen N."/>
            <person name="Bonometti L."/>
            <person name="Westerberg I."/>
            <person name="Brannstrom I.O."/>
            <person name="Guillou S."/>
            <person name="Cros-Aarteil S."/>
            <person name="Calhoun S."/>
            <person name="Haridas S."/>
            <person name="Kuo A."/>
            <person name="Mondo S."/>
            <person name="Pangilinan J."/>
            <person name="Riley R."/>
            <person name="LaButti K."/>
            <person name="Andreopoulos B."/>
            <person name="Lipzen A."/>
            <person name="Chen C."/>
            <person name="Yan M."/>
            <person name="Daum C."/>
            <person name="Ng V."/>
            <person name="Clum A."/>
            <person name="Steindorff A."/>
            <person name="Ohm R.A."/>
            <person name="Martin F."/>
            <person name="Silar P."/>
            <person name="Natvig D.O."/>
            <person name="Lalanne C."/>
            <person name="Gautier V."/>
            <person name="Ament-Velasquez S.L."/>
            <person name="Kruys A."/>
            <person name="Hutchinson M.I."/>
            <person name="Powell A.J."/>
            <person name="Barry K."/>
            <person name="Miller A.N."/>
            <person name="Grigoriev I.V."/>
            <person name="Debuchy R."/>
            <person name="Gladieux P."/>
            <person name="Hiltunen Thoren M."/>
            <person name="Johannesson H."/>
        </authorList>
    </citation>
    <scope>NUCLEOTIDE SEQUENCE</scope>
    <source>
        <strain evidence="1">CBS 958.72</strain>
    </source>
</reference>
<reference evidence="1" key="2">
    <citation type="submission" date="2023-06" db="EMBL/GenBank/DDBJ databases">
        <authorList>
            <consortium name="Lawrence Berkeley National Laboratory"/>
            <person name="Haridas S."/>
            <person name="Hensen N."/>
            <person name="Bonometti L."/>
            <person name="Westerberg I."/>
            <person name="Brannstrom I.O."/>
            <person name="Guillou S."/>
            <person name="Cros-Aarteil S."/>
            <person name="Calhoun S."/>
            <person name="Kuo A."/>
            <person name="Mondo S."/>
            <person name="Pangilinan J."/>
            <person name="Riley R."/>
            <person name="Labutti K."/>
            <person name="Andreopoulos B."/>
            <person name="Lipzen A."/>
            <person name="Chen C."/>
            <person name="Yanf M."/>
            <person name="Daum C."/>
            <person name="Ng V."/>
            <person name="Clum A."/>
            <person name="Steindorff A."/>
            <person name="Ohm R."/>
            <person name="Martin F."/>
            <person name="Silar P."/>
            <person name="Natvig D."/>
            <person name="Lalanne C."/>
            <person name="Gautier V."/>
            <person name="Ament-Velasquez S.L."/>
            <person name="Kruys A."/>
            <person name="Hutchinson M.I."/>
            <person name="Powell A.J."/>
            <person name="Barry K."/>
            <person name="Miller A.N."/>
            <person name="Grigoriev I.V."/>
            <person name="Debuchy R."/>
            <person name="Gladieux P."/>
            <person name="Thoren M.H."/>
            <person name="Johannesson H."/>
        </authorList>
    </citation>
    <scope>NUCLEOTIDE SEQUENCE</scope>
    <source>
        <strain evidence="1">CBS 958.72</strain>
    </source>
</reference>
<evidence type="ECO:0000313" key="1">
    <source>
        <dbReference type="EMBL" id="KAK3374318.1"/>
    </source>
</evidence>
<dbReference type="AlphaFoldDB" id="A0AAE0KCJ4"/>